<evidence type="ECO:0000313" key="6">
    <source>
        <dbReference type="Proteomes" id="UP000001542"/>
    </source>
</evidence>
<proteinExistence type="inferred from homology"/>
<evidence type="ECO:0000256" key="3">
    <source>
        <dbReference type="ARBA" id="ARBA00022448"/>
    </source>
</evidence>
<accession>A2EVH6</accession>
<dbReference type="RefSeq" id="XP_001315585.1">
    <property type="nucleotide sequence ID" value="XM_001315550.1"/>
</dbReference>
<dbReference type="GO" id="GO:0005643">
    <property type="term" value="C:nuclear pore"/>
    <property type="evidence" value="ECO:0007669"/>
    <property type="project" value="InterPro"/>
</dbReference>
<dbReference type="VEuPathDB" id="TrichDB:TVAGG3_0526850"/>
<reference evidence="5" key="2">
    <citation type="journal article" date="2007" name="Science">
        <title>Draft genome sequence of the sexually transmitted pathogen Trichomonas vaginalis.</title>
        <authorList>
            <person name="Carlton J.M."/>
            <person name="Hirt R.P."/>
            <person name="Silva J.C."/>
            <person name="Delcher A.L."/>
            <person name="Schatz M."/>
            <person name="Zhao Q."/>
            <person name="Wortman J.R."/>
            <person name="Bidwell S.L."/>
            <person name="Alsmark U.C.M."/>
            <person name="Besteiro S."/>
            <person name="Sicheritz-Ponten T."/>
            <person name="Noel C.J."/>
            <person name="Dacks J.B."/>
            <person name="Foster P.G."/>
            <person name="Simillion C."/>
            <person name="Van de Peer Y."/>
            <person name="Miranda-Saavedra D."/>
            <person name="Barton G.J."/>
            <person name="Westrop G.D."/>
            <person name="Mueller S."/>
            <person name="Dessi D."/>
            <person name="Fiori P.L."/>
            <person name="Ren Q."/>
            <person name="Paulsen I."/>
            <person name="Zhang H."/>
            <person name="Bastida-Corcuera F.D."/>
            <person name="Simoes-Barbosa A."/>
            <person name="Brown M.T."/>
            <person name="Hayes R.D."/>
            <person name="Mukherjee M."/>
            <person name="Okumura C.Y."/>
            <person name="Schneider R."/>
            <person name="Smith A.J."/>
            <person name="Vanacova S."/>
            <person name="Villalvazo M."/>
            <person name="Haas B.J."/>
            <person name="Pertea M."/>
            <person name="Feldblyum T.V."/>
            <person name="Utterback T.R."/>
            <person name="Shu C.L."/>
            <person name="Osoegawa K."/>
            <person name="de Jong P.J."/>
            <person name="Hrdy I."/>
            <person name="Horvathova L."/>
            <person name="Zubacova Z."/>
            <person name="Dolezal P."/>
            <person name="Malik S.B."/>
            <person name="Logsdon J.M. Jr."/>
            <person name="Henze K."/>
            <person name="Gupta A."/>
            <person name="Wang C.C."/>
            <person name="Dunne R.L."/>
            <person name="Upcroft J.A."/>
            <person name="Upcroft P."/>
            <person name="White O."/>
            <person name="Salzberg S.L."/>
            <person name="Tang P."/>
            <person name="Chiu C.-H."/>
            <person name="Lee Y.-S."/>
            <person name="Embley T.M."/>
            <person name="Coombs G.H."/>
            <person name="Mottram J.C."/>
            <person name="Tachezy J."/>
            <person name="Fraser-Liggett C.M."/>
            <person name="Johnson P.J."/>
        </authorList>
    </citation>
    <scope>NUCLEOTIDE SEQUENCE [LARGE SCALE GENOMIC DNA]</scope>
    <source>
        <strain evidence="5">G3</strain>
    </source>
</reference>
<dbReference type="SUPFAM" id="SSF48371">
    <property type="entry name" value="ARM repeat"/>
    <property type="match status" value="1"/>
</dbReference>
<dbReference type="EMBL" id="DS113507">
    <property type="protein sequence ID" value="EAY03362.1"/>
    <property type="molecule type" value="Genomic_DNA"/>
</dbReference>
<evidence type="ECO:0000256" key="1">
    <source>
        <dbReference type="ARBA" id="ARBA00004123"/>
    </source>
</evidence>
<dbReference type="VEuPathDB" id="TrichDB:TVAG_398870"/>
<evidence type="ECO:0000256" key="2">
    <source>
        <dbReference type="ARBA" id="ARBA00005892"/>
    </source>
</evidence>
<dbReference type="PANTHER" id="PTHR31344">
    <property type="entry name" value="NUCLEAR PORE COMPLEX PROTEIN NUP205"/>
    <property type="match status" value="1"/>
</dbReference>
<dbReference type="SMR" id="A2EVH6"/>
<dbReference type="PANTHER" id="PTHR31344:SF0">
    <property type="entry name" value="NUCLEAR PORE COMPLEX PROTEIN NUP205"/>
    <property type="match status" value="1"/>
</dbReference>
<reference evidence="5" key="1">
    <citation type="submission" date="2006-10" db="EMBL/GenBank/DDBJ databases">
        <authorList>
            <person name="Amadeo P."/>
            <person name="Zhao Q."/>
            <person name="Wortman J."/>
            <person name="Fraser-Liggett C."/>
            <person name="Carlton J."/>
        </authorList>
    </citation>
    <scope>NUCLEOTIDE SEQUENCE</scope>
    <source>
        <strain evidence="5">G3</strain>
    </source>
</reference>
<dbReference type="KEGG" id="tva:4761207"/>
<gene>
    <name evidence="5" type="ORF">TVAG_398870</name>
</gene>
<keyword evidence="6" id="KW-1185">Reference proteome</keyword>
<dbReference type="InterPro" id="IPR011989">
    <property type="entry name" value="ARM-like"/>
</dbReference>
<dbReference type="InterPro" id="IPR016024">
    <property type="entry name" value="ARM-type_fold"/>
</dbReference>
<protein>
    <submittedName>
        <fullName evidence="5">Uncharacterized protein</fullName>
    </submittedName>
</protein>
<evidence type="ECO:0000256" key="4">
    <source>
        <dbReference type="ARBA" id="ARBA00023242"/>
    </source>
</evidence>
<dbReference type="Gene3D" id="1.25.10.10">
    <property type="entry name" value="Leucine-rich Repeat Variant"/>
    <property type="match status" value="1"/>
</dbReference>
<dbReference type="InParanoid" id="A2EVH6"/>
<dbReference type="InterPro" id="IPR021827">
    <property type="entry name" value="Nup186/Nup192/Nup205"/>
</dbReference>
<dbReference type="OrthoDB" id="2019644at2759"/>
<organism evidence="5 6">
    <name type="scientific">Trichomonas vaginalis (strain ATCC PRA-98 / G3)</name>
    <dbReference type="NCBI Taxonomy" id="412133"/>
    <lineage>
        <taxon>Eukaryota</taxon>
        <taxon>Metamonada</taxon>
        <taxon>Parabasalia</taxon>
        <taxon>Trichomonadida</taxon>
        <taxon>Trichomonadidae</taxon>
        <taxon>Trichomonas</taxon>
    </lineage>
</organism>
<sequence>MNLKLSGASLASTSIAAPVVFKPAETNFRLTYKKKELETSDFDEVINRCRTLIKKISNPPSKSSIQYYEEFTRPSFAHFTIENETKPFYDASMAVTEFVGMLTNPYFEPNKQKFVSHIGGKIQEEWQECSRCPQLQQIMKAAFGIIADIRDFIEKSYTPSLLIFIANTLLLQSSISQTQSYQLVLEIYAQAFVFKVIEKHKDRIQGFIENERQIKHDYIFAEEAPEKNNTDFRDFIQLVTVLARMRKDPDFGRHFYSMGTEIISSATDFTQPRFVAAFIKLLASLSVDKETSELVYDRLAKSNSQLINLPHFLQAISGYADDFNQSQANVAKLSEDDSSTLESIFRLLSSLFKHSELCRREIINSNNLINNLITYVSSMIPATLKSCCYDTLSEISQDETYTVEIWKKFVFTEILTPDNVQSGTGGIILDIEKTELAERAYPLMRSFVRFLSKLVQNAPPPLNFEHIHVFLLEFCLLKLPDRLYAHFNEKWSILCEICQVWTNLFKYDKVHYNLVMRSALCDQRFIRGLLTIVVEDETPLETLLCVYRLLFTISQHEEEFFQNPDSSFHSSVVSLSQQVSWSSDFLKKLILSVAENDKDVQISAISLSQYLANNAAQIVQVVFTSVKPIPCFIKVIERDEEEEPSKIGNEETCVRVRLLKFLVSLGSSSYFARYVSGFDVSDPPTSLLKSTLEKGIIPKLVEKMGTTMAAKNYPRFAAASLQLMLMLCDHSLTVSPLLSSLRSSPHSFFDRQLVNLQDNHSSMTAIGCFLMLLAREAMESAKNSSGTTLHVVQILLNVVGFSEQRSRVVLAFEFIDRIDDSDEATLIAKGMFQAVVSFITNKNVIISAKHWGNAWISFMIHLLNKITTVSNSETTMYLSQAVGFIGHSIFADKIFGKIDKHDILVSFNALIEALISLHINRHSDSMLGVYSLFTSLLANREIDEELCQIYLENSSRISSCFLDDMKNQIPVTKAAVFAAAESLVSFAKDSSLDEFISYSIAQLPTDWLIFDEDNDAGAFVLGSKFSFFTRVISSGSDPSIFIQRGLITLIGHKSMWESLGESFSTSTNSPISELILQTASKAIKAMSALAASSSNNEDVKKQSRQFISDFAETFSSVFQFGGFFTLDALQMITDLVCFMSLVPSAVDKYLMNRLASLRQRFIGNEQWRELLRKKAGKADIPSPKTYQIAIGMTKRIIMAVNYMIPQKK</sequence>
<keyword evidence="3" id="KW-0813">Transport</keyword>
<evidence type="ECO:0000313" key="5">
    <source>
        <dbReference type="EMBL" id="EAY03362.1"/>
    </source>
</evidence>
<keyword evidence="4" id="KW-0539">Nucleus</keyword>
<comment type="similarity">
    <text evidence="2">Belongs to the NUP186/NUP192/NUP205 family.</text>
</comment>
<dbReference type="Proteomes" id="UP000001542">
    <property type="component" value="Unassembled WGS sequence"/>
</dbReference>
<comment type="subcellular location">
    <subcellularLocation>
        <location evidence="1">Nucleus</location>
    </subcellularLocation>
</comment>
<name>A2EVH6_TRIV3</name>
<dbReference type="AlphaFoldDB" id="A2EVH6"/>
<dbReference type="STRING" id="5722.A2EVH6"/>